<evidence type="ECO:0000256" key="5">
    <source>
        <dbReference type="SAM" id="Phobius"/>
    </source>
</evidence>
<dbReference type="PANTHER" id="PTHR11339:SF408">
    <property type="entry name" value="MUCIN-5B"/>
    <property type="match status" value="1"/>
</dbReference>
<feature type="domain" description="VWFD" evidence="6">
    <location>
        <begin position="877"/>
        <end position="920"/>
    </location>
</feature>
<dbReference type="CDD" id="cd19941">
    <property type="entry name" value="TIL"/>
    <property type="match status" value="2"/>
</dbReference>
<accession>A0A3B3YQH4</accession>
<feature type="compositionally biased region" description="Polar residues" evidence="4">
    <location>
        <begin position="1279"/>
        <end position="1333"/>
    </location>
</feature>
<keyword evidence="5" id="KW-0812">Transmembrane</keyword>
<evidence type="ECO:0000313" key="8">
    <source>
        <dbReference type="Proteomes" id="UP000261480"/>
    </source>
</evidence>
<keyword evidence="1" id="KW-0677">Repeat</keyword>
<dbReference type="SMART" id="SM00215">
    <property type="entry name" value="VWC_out"/>
    <property type="match status" value="2"/>
</dbReference>
<dbReference type="InterPro" id="IPR001007">
    <property type="entry name" value="VWF_dom"/>
</dbReference>
<dbReference type="InterPro" id="IPR002919">
    <property type="entry name" value="TIL_dom"/>
</dbReference>
<feature type="domain" description="VWFD" evidence="6">
    <location>
        <begin position="39"/>
        <end position="203"/>
    </location>
</feature>
<sequence>MNGRFTSFFVSIAFFILILFKYKGFFHDFFGANMSHLDRVCTTWGNYHFKTFDGHFFQLASTCNHVLVSHCGGSYESFIIQMRRGLVNNTATISSITMKLDGSVVKFSNIQSRFNLWLMSCLPQTESLQEELQLRLSYKCIFTFIALDSKYQNQTCGLCGNFDGIANDFMKDGKLLCEETFTNDPFSSCQNLLDVESFTKACIADMCNSEENTESILCKTISEFSRQCVHAGGRPQPWRNETFCYKRCPYNMEFLECSRPCQDSCSNPQASQTCDSHCHDGCSCPAGMVFDDIGNTGCVAADRCPCLHRNQIYQSGESYSFNCRSCVCEKGHWMCTEENCSGTCSVEGGAHVTTFDGKIYTFHGDCSYTETHRLLEDSLSPQHTMEILMNYNKHVDEMKPVGHVASVLTAHLMLCVLISAAELSAFWPSSFYVVISTKVGIQVMVQLSPVMQVFVSADVSLKGATSGLCGNFNNIMSDDFWVISGLVEGTAAAFANTWKTRVSCPDIMPLFGDPCSQDIKLCTHSACIKLFYCHSLLHVHFVFEQNCMYDGCNCEKSEDCMCAAVSSYVYACSAAGVHISGWRETICGEQKSYNMTSCGRTCRSLSQADYSCQVNFTSVDGCGCAEGTYMNEGGQCVSSASCPCYDKDTFIPAGQAIIKDGVTCVCRHGALSCSGGARLQSRSCSTVDMPCVSTAKYFSSKKHFDINPCTLFSLTSLHSCREQISTGCTSGCVCPEGLLSDGAGGCINETSCPCVHNGHVYQPGQTLTVDCNTCSCSGRTFTCTNNVCNGVCGIYGDGHYITFDDKRFDFSGQCEYTLLQGNRSFSIITENVPCGTTGTTCSKTIKIFLEVNTPHSFHLHLSNHIIFVTALLFSPCQGEVCGLCGNYDGNSKNDFTTRSQETVTDVLEFGNSWKVSSSCSNAQLLSDPCASNRYRAAWSQKQCSIITSATFHSCHPKVDPGPYYDSCVRDSCACDTGGDCECFCTAVAAYAKACSTAGACISWRTPKLCRKFDHHNFGTTGPVTGSVTEIVESTTLVPGIMSTSQVTTLVTSKPTVVTKITTKPSRSTGAITTKSSEASTSHGHSTNVGTRKPVEATSGQLTFSTTAIVETTTSVPEATSMIETTTVSSKPSIHMTTEGPITSTQRATTESVETTFSETTTVNIGTTNPSKVGTTGPVTGSITEVVESTTEVTGIISTSQETTLVTSKPSVVTKTTTTPSGTTAAITTKSSEASTTNGHSTNVGTRKPVEATSGQLTFSTTAIVETTTSVPEATSMIETTTVSSKPSIHMTTEGPITSTQRATTESVGTTISETTTLKSGTTHPSQVGTTGPINVTVPLTTTRTLTPTPTTSSIFESFPTHHRSTTYFFPSVSSQKSPFRTTRVTIQTESTRISPLITRSETTFSVITGQLQTSSVLTNPSIKTTTSLTTESPVSATTVIAPITQTLPGSTTVYPPTSTTQTTGATFPSSSQLTTASCVCNVNGTSHHPGMFFCILMFIFLYFYNIFNI</sequence>
<feature type="region of interest" description="Disordered" evidence="4">
    <location>
        <begin position="1124"/>
        <end position="1147"/>
    </location>
</feature>
<dbReference type="Proteomes" id="UP000261480">
    <property type="component" value="Unplaced"/>
</dbReference>
<keyword evidence="2" id="KW-1015">Disulfide bond</keyword>
<evidence type="ECO:0000256" key="4">
    <source>
        <dbReference type="SAM" id="MobiDB-lite"/>
    </source>
</evidence>
<dbReference type="InterPro" id="IPR036084">
    <property type="entry name" value="Ser_inhib-like_sf"/>
</dbReference>
<feature type="region of interest" description="Disordered" evidence="4">
    <location>
        <begin position="1064"/>
        <end position="1093"/>
    </location>
</feature>
<dbReference type="Pfam" id="PF08742">
    <property type="entry name" value="C8"/>
    <property type="match status" value="3"/>
</dbReference>
<keyword evidence="5" id="KW-1133">Transmembrane helix</keyword>
<keyword evidence="5" id="KW-0472">Membrane</keyword>
<protein>
    <recommendedName>
        <fullName evidence="6">VWFD domain-containing protein</fullName>
    </recommendedName>
</protein>
<dbReference type="Ensembl" id="ENSPMET00000020839.1">
    <property type="protein sequence ID" value="ENSPMEP00000029612.1"/>
    <property type="gene ID" value="ENSPMEG00000015516.1"/>
</dbReference>
<feature type="compositionally biased region" description="Low complexity" evidence="4">
    <location>
        <begin position="1212"/>
        <end position="1229"/>
    </location>
</feature>
<dbReference type="SMART" id="SM00832">
    <property type="entry name" value="C8"/>
    <property type="match status" value="3"/>
</dbReference>
<feature type="region of interest" description="Disordered" evidence="4">
    <location>
        <begin position="1279"/>
        <end position="1335"/>
    </location>
</feature>
<feature type="compositionally biased region" description="Polar residues" evidence="4">
    <location>
        <begin position="1230"/>
        <end position="1244"/>
    </location>
</feature>
<dbReference type="GO" id="GO:0005615">
    <property type="term" value="C:extracellular space"/>
    <property type="evidence" value="ECO:0007669"/>
    <property type="project" value="TreeGrafter"/>
</dbReference>
<dbReference type="InterPro" id="IPR050780">
    <property type="entry name" value="Mucin_vWF_Thrombospondin_sf"/>
</dbReference>
<proteinExistence type="predicted"/>
<keyword evidence="8" id="KW-1185">Reference proteome</keyword>
<dbReference type="InterPro" id="IPR001846">
    <property type="entry name" value="VWF_type-D"/>
</dbReference>
<dbReference type="PROSITE" id="PS51233">
    <property type="entry name" value="VWFD"/>
    <property type="match status" value="4"/>
</dbReference>
<dbReference type="FunFam" id="2.10.25.10:FF:000674">
    <property type="entry name" value="Mucin-2"/>
    <property type="match status" value="1"/>
</dbReference>
<feature type="domain" description="VWFD" evidence="6">
    <location>
        <begin position="790"/>
        <end position="850"/>
    </location>
</feature>
<dbReference type="Pfam" id="PF01826">
    <property type="entry name" value="TIL"/>
    <property type="match status" value="1"/>
</dbReference>
<dbReference type="Pfam" id="PF00094">
    <property type="entry name" value="VWD"/>
    <property type="match status" value="4"/>
</dbReference>
<feature type="domain" description="VWFD" evidence="6">
    <location>
        <begin position="342"/>
        <end position="505"/>
    </location>
</feature>
<dbReference type="STRING" id="48701.ENSPMEP00000029612"/>
<dbReference type="GO" id="GO:0031012">
    <property type="term" value="C:extracellular matrix"/>
    <property type="evidence" value="ECO:0007669"/>
    <property type="project" value="TreeGrafter"/>
</dbReference>
<evidence type="ECO:0000259" key="6">
    <source>
        <dbReference type="PROSITE" id="PS51233"/>
    </source>
</evidence>
<keyword evidence="3" id="KW-0325">Glycoprotein</keyword>
<feature type="transmembrane region" description="Helical" evidence="5">
    <location>
        <begin position="1490"/>
        <end position="1507"/>
    </location>
</feature>
<dbReference type="InterPro" id="IPR014853">
    <property type="entry name" value="VWF/SSPO/ZAN-like_Cys-rich_dom"/>
</dbReference>
<name>A0A3B3YQH4_9TELE</name>
<dbReference type="SMART" id="SM00216">
    <property type="entry name" value="VWD"/>
    <property type="match status" value="3"/>
</dbReference>
<feature type="compositionally biased region" description="Polar residues" evidence="4">
    <location>
        <begin position="1066"/>
        <end position="1089"/>
    </location>
</feature>
<dbReference type="SUPFAM" id="SSF57567">
    <property type="entry name" value="Serine protease inhibitors"/>
    <property type="match status" value="2"/>
</dbReference>
<evidence type="ECO:0000256" key="3">
    <source>
        <dbReference type="ARBA" id="ARBA00023180"/>
    </source>
</evidence>
<evidence type="ECO:0000256" key="2">
    <source>
        <dbReference type="ARBA" id="ARBA00023157"/>
    </source>
</evidence>
<organism evidence="7 8">
    <name type="scientific">Poecilia mexicana</name>
    <dbReference type="NCBI Taxonomy" id="48701"/>
    <lineage>
        <taxon>Eukaryota</taxon>
        <taxon>Metazoa</taxon>
        <taxon>Chordata</taxon>
        <taxon>Craniata</taxon>
        <taxon>Vertebrata</taxon>
        <taxon>Euteleostomi</taxon>
        <taxon>Actinopterygii</taxon>
        <taxon>Neopterygii</taxon>
        <taxon>Teleostei</taxon>
        <taxon>Neoteleostei</taxon>
        <taxon>Acanthomorphata</taxon>
        <taxon>Ovalentaria</taxon>
        <taxon>Atherinomorphae</taxon>
        <taxon>Cyprinodontiformes</taxon>
        <taxon>Poeciliidae</taxon>
        <taxon>Poeciliinae</taxon>
        <taxon>Poecilia</taxon>
    </lineage>
</organism>
<reference evidence="7" key="1">
    <citation type="submission" date="2025-08" db="UniProtKB">
        <authorList>
            <consortium name="Ensembl"/>
        </authorList>
    </citation>
    <scope>IDENTIFICATION</scope>
</reference>
<feature type="transmembrane region" description="Helical" evidence="5">
    <location>
        <begin position="6"/>
        <end position="22"/>
    </location>
</feature>
<evidence type="ECO:0000313" key="7">
    <source>
        <dbReference type="Ensembl" id="ENSPMEP00000029612.1"/>
    </source>
</evidence>
<dbReference type="Gene3D" id="2.10.25.10">
    <property type="entry name" value="Laminin"/>
    <property type="match status" value="2"/>
</dbReference>
<reference evidence="7" key="2">
    <citation type="submission" date="2025-09" db="UniProtKB">
        <authorList>
            <consortium name="Ensembl"/>
        </authorList>
    </citation>
    <scope>IDENTIFICATION</scope>
</reference>
<evidence type="ECO:0000256" key="1">
    <source>
        <dbReference type="ARBA" id="ARBA00022737"/>
    </source>
</evidence>
<dbReference type="PANTHER" id="PTHR11339">
    <property type="entry name" value="EXTRACELLULAR MATRIX GLYCOPROTEIN RELATED"/>
    <property type="match status" value="1"/>
</dbReference>
<feature type="region of interest" description="Disordered" evidence="4">
    <location>
        <begin position="1212"/>
        <end position="1247"/>
    </location>
</feature>
<dbReference type="SUPFAM" id="SSF57603">
    <property type="entry name" value="FnI-like domain"/>
    <property type="match status" value="1"/>
</dbReference>